<feature type="compositionally biased region" description="Polar residues" evidence="1">
    <location>
        <begin position="452"/>
        <end position="476"/>
    </location>
</feature>
<dbReference type="Proteomes" id="UP001201163">
    <property type="component" value="Unassembled WGS sequence"/>
</dbReference>
<proteinExistence type="predicted"/>
<feature type="region of interest" description="Disordered" evidence="1">
    <location>
        <begin position="426"/>
        <end position="476"/>
    </location>
</feature>
<comment type="caution">
    <text evidence="2">The sequence shown here is derived from an EMBL/GenBank/DDBJ whole genome shotgun (WGS) entry which is preliminary data.</text>
</comment>
<reference evidence="2" key="1">
    <citation type="submission" date="2022-01" db="EMBL/GenBank/DDBJ databases">
        <title>Comparative genomics reveals a dynamic genome evolution in the ectomycorrhizal milk-cap (Lactarius) mushrooms.</title>
        <authorList>
            <consortium name="DOE Joint Genome Institute"/>
            <person name="Lebreton A."/>
            <person name="Tang N."/>
            <person name="Kuo A."/>
            <person name="LaButti K."/>
            <person name="Drula E."/>
            <person name="Barry K."/>
            <person name="Clum A."/>
            <person name="Lipzen A."/>
            <person name="Mousain D."/>
            <person name="Ng V."/>
            <person name="Wang R."/>
            <person name="Wang X."/>
            <person name="Dai Y."/>
            <person name="Henrissat B."/>
            <person name="Grigoriev I.V."/>
            <person name="Guerin-Laguette A."/>
            <person name="Yu F."/>
            <person name="Martin F.M."/>
        </authorList>
    </citation>
    <scope>NUCLEOTIDE SEQUENCE</scope>
    <source>
        <strain evidence="2">QP</strain>
    </source>
</reference>
<protein>
    <submittedName>
        <fullName evidence="2">Uncharacterized protein</fullName>
    </submittedName>
</protein>
<evidence type="ECO:0000313" key="3">
    <source>
        <dbReference type="Proteomes" id="UP001201163"/>
    </source>
</evidence>
<gene>
    <name evidence="2" type="ORF">EDB92DRAFT_1946706</name>
</gene>
<dbReference type="AlphaFoldDB" id="A0AAD4LIN5"/>
<organism evidence="2 3">
    <name type="scientific">Lactarius akahatsu</name>
    <dbReference type="NCBI Taxonomy" id="416441"/>
    <lineage>
        <taxon>Eukaryota</taxon>
        <taxon>Fungi</taxon>
        <taxon>Dikarya</taxon>
        <taxon>Basidiomycota</taxon>
        <taxon>Agaricomycotina</taxon>
        <taxon>Agaricomycetes</taxon>
        <taxon>Russulales</taxon>
        <taxon>Russulaceae</taxon>
        <taxon>Lactarius</taxon>
    </lineage>
</organism>
<evidence type="ECO:0000313" key="2">
    <source>
        <dbReference type="EMBL" id="KAH8990064.1"/>
    </source>
</evidence>
<name>A0AAD4LIN5_9AGAM</name>
<dbReference type="EMBL" id="JAKELL010000032">
    <property type="protein sequence ID" value="KAH8990064.1"/>
    <property type="molecule type" value="Genomic_DNA"/>
</dbReference>
<evidence type="ECO:0000256" key="1">
    <source>
        <dbReference type="SAM" id="MobiDB-lite"/>
    </source>
</evidence>
<feature type="region of interest" description="Disordered" evidence="1">
    <location>
        <begin position="78"/>
        <end position="109"/>
    </location>
</feature>
<accession>A0AAD4LIN5</accession>
<feature type="compositionally biased region" description="Polar residues" evidence="1">
    <location>
        <begin position="84"/>
        <end position="96"/>
    </location>
</feature>
<keyword evidence="3" id="KW-1185">Reference proteome</keyword>
<sequence>MEESRPSTRFHPLAVHRPGAFVRLWPYHYSFCETWIYSPESTASALAPAARTPAVPSPPPAAVSTLTCAKDTTLEKTAEGFPQQHASETTDQTTDPATDERPPTVSRTPAVVPLTPYIDELPDTSPLPSPVVDEILPAAPRTYTPAACVNAVQASSPFSRTFVKHVTKEGFPYTPFTCCCCPLPPQHRFDCRPIIVPRDNLDRLLVLHDSVPRTVLPPLSLSRTTVPAIARLAAIPTMKHVEDTPIRPLSLTLAAPTLRHTKTLFANLVAHDDSIRIKDPSLQFFSPTLDLACLVAPGPHSLPHVLALPRELVSAVADVVPLRPVLPSHQVPRSSAFPSHHVLSLDDNLSTSPASPPTFDPRSPAALLPWFPLPLHPARSPFAAALLFDPTSRSPWVVMEDNIPKRGVKTSQVSVSTPNVATTTRSNQAYTPTFPPHALQRPQNPDKVAPITPSNAQRKHGTNPTTLPHDTKTPQEQSTLRNWIIGFTTPCMLSHRSHIQFQESRSRHTFRRLATPSDTSEAIHKNTMWILHDSDNDLATLWLHHKPRHTFSAAQNHRTNPSSITDLALSQQTPTWSIRLQRYLCKKWQRK</sequence>